<dbReference type="SUPFAM" id="SSF103088">
    <property type="entry name" value="OmpA-like"/>
    <property type="match status" value="1"/>
</dbReference>
<evidence type="ECO:0000313" key="8">
    <source>
        <dbReference type="Proteomes" id="UP000298337"/>
    </source>
</evidence>
<dbReference type="PANTHER" id="PTHR30329">
    <property type="entry name" value="STATOR ELEMENT OF FLAGELLAR MOTOR COMPLEX"/>
    <property type="match status" value="1"/>
</dbReference>
<keyword evidence="3" id="KW-0998">Cell outer membrane</keyword>
<evidence type="ECO:0000256" key="1">
    <source>
        <dbReference type="ARBA" id="ARBA00004442"/>
    </source>
</evidence>
<dbReference type="AlphaFoldDB" id="A0A4Z0P4D8"/>
<evidence type="ECO:0000256" key="4">
    <source>
        <dbReference type="PROSITE-ProRule" id="PRU00473"/>
    </source>
</evidence>
<dbReference type="PANTHER" id="PTHR30329:SF21">
    <property type="entry name" value="LIPOPROTEIN YIAD-RELATED"/>
    <property type="match status" value="1"/>
</dbReference>
<dbReference type="PRINTS" id="PR01021">
    <property type="entry name" value="OMPADOMAIN"/>
</dbReference>
<dbReference type="OrthoDB" id="1490539at2"/>
<protein>
    <submittedName>
        <fullName evidence="7">OmpA family protein</fullName>
    </submittedName>
</protein>
<dbReference type="InterPro" id="IPR050330">
    <property type="entry name" value="Bact_OuterMem_StrucFunc"/>
</dbReference>
<dbReference type="RefSeq" id="WP_135434830.1">
    <property type="nucleotide sequence ID" value="NZ_SRLA01000003.1"/>
</dbReference>
<evidence type="ECO:0000256" key="3">
    <source>
        <dbReference type="ARBA" id="ARBA00023237"/>
    </source>
</evidence>
<sequence length="663" mass="73425">MKVLLTLALLLCWLQLHAQELVPGRVYADSAGQYQLIYPGTWQRQSRPAGEMVFMVGKSPEQAIVTLWQRPLPARPQTQAAPFAQRQQDAIWQNIQQLPQARVLYVKQQYPSSHEEVRYHYTYAGEAASRVRVLGRRLWRGNTEWQLEYKAPAAHDARFLAEGEQLLESFSLKLRANATPTNNPPTTAAPACDNKVYGIAALRVHDDLWEDDCRTIHEFTGPDLSGRPKVHRQVLPFQSYALAKGFDNCLYSVTKAPTNAPELVYRYNPSTRRGEYTTWQLPAQGPENVWISAATDERGHLYFMTADAAQLVKVNPSDGQVTVVWATDPLRKAPYYAAVSFKGAGSHGNFCLGDARTLYQVYSTDGSLMSINLDTRQPSPALTSLDGLPERGGYSDLLFHADADGQQRLYLAGPKSVYRVDVRSGQAEVVRRGIYTDLAGCNTFRSEPAKPVENISPPPPAAPTTGTWRGRLLDAATLQPLPQATLRLGQAGSETTVPLKADGGFSFLVEPGRATIAHVQLAGYLPLDSTYTALRGPYVQDVLIQPLNVGTTLRLERVRFEQGSARLLSSSYPALRNLLKLLTDTPTLTIELRGHTDNVGSAEKNVQLSEQRVATVKNYLVRHGIAAVRITGLGLGGTEPRASNDREVTRQLNRRVEFRVTGR</sequence>
<reference evidence="7 8" key="1">
    <citation type="submission" date="2019-04" db="EMBL/GenBank/DDBJ databases">
        <authorList>
            <person name="Feng G."/>
            <person name="Zhang J."/>
            <person name="Zhu H."/>
        </authorList>
    </citation>
    <scope>NUCLEOTIDE SEQUENCE [LARGE SCALE GENOMIC DNA]</scope>
    <source>
        <strain evidence="7 8">92R-1</strain>
    </source>
</reference>
<dbReference type="PROSITE" id="PS51123">
    <property type="entry name" value="OMPA_2"/>
    <property type="match status" value="1"/>
</dbReference>
<proteinExistence type="predicted"/>
<organism evidence="7 8">
    <name type="scientific">Hymenobacter fodinae</name>
    <dbReference type="NCBI Taxonomy" id="2510796"/>
    <lineage>
        <taxon>Bacteria</taxon>
        <taxon>Pseudomonadati</taxon>
        <taxon>Bacteroidota</taxon>
        <taxon>Cytophagia</taxon>
        <taxon>Cytophagales</taxon>
        <taxon>Hymenobacteraceae</taxon>
        <taxon>Hymenobacter</taxon>
    </lineage>
</organism>
<evidence type="ECO:0000256" key="5">
    <source>
        <dbReference type="SAM" id="SignalP"/>
    </source>
</evidence>
<feature type="domain" description="OmpA-like" evidence="6">
    <location>
        <begin position="549"/>
        <end position="663"/>
    </location>
</feature>
<dbReference type="SUPFAM" id="SSF63829">
    <property type="entry name" value="Calcium-dependent phosphotriesterase"/>
    <property type="match status" value="1"/>
</dbReference>
<dbReference type="InterPro" id="IPR006664">
    <property type="entry name" value="OMP_bac"/>
</dbReference>
<dbReference type="Proteomes" id="UP000298337">
    <property type="component" value="Unassembled WGS sequence"/>
</dbReference>
<evidence type="ECO:0000256" key="2">
    <source>
        <dbReference type="ARBA" id="ARBA00023136"/>
    </source>
</evidence>
<name>A0A4Z0P4D8_9BACT</name>
<gene>
    <name evidence="7" type="ORF">EU556_14300</name>
</gene>
<evidence type="ECO:0000259" key="6">
    <source>
        <dbReference type="PROSITE" id="PS51123"/>
    </source>
</evidence>
<comment type="subcellular location">
    <subcellularLocation>
        <location evidence="1">Cell outer membrane</location>
    </subcellularLocation>
</comment>
<feature type="signal peptide" evidence="5">
    <location>
        <begin position="1"/>
        <end position="18"/>
    </location>
</feature>
<dbReference type="GO" id="GO:0009279">
    <property type="term" value="C:cell outer membrane"/>
    <property type="evidence" value="ECO:0007669"/>
    <property type="project" value="UniProtKB-SubCell"/>
</dbReference>
<dbReference type="InterPro" id="IPR036737">
    <property type="entry name" value="OmpA-like_sf"/>
</dbReference>
<keyword evidence="5" id="KW-0732">Signal</keyword>
<keyword evidence="8" id="KW-1185">Reference proteome</keyword>
<evidence type="ECO:0000313" key="7">
    <source>
        <dbReference type="EMBL" id="TGE06036.1"/>
    </source>
</evidence>
<dbReference type="EMBL" id="SRLA01000003">
    <property type="protein sequence ID" value="TGE06036.1"/>
    <property type="molecule type" value="Genomic_DNA"/>
</dbReference>
<dbReference type="InterPro" id="IPR006665">
    <property type="entry name" value="OmpA-like"/>
</dbReference>
<dbReference type="Gene3D" id="3.30.1330.60">
    <property type="entry name" value="OmpA-like domain"/>
    <property type="match status" value="1"/>
</dbReference>
<dbReference type="CDD" id="cd07185">
    <property type="entry name" value="OmpA_C-like"/>
    <property type="match status" value="1"/>
</dbReference>
<keyword evidence="2 4" id="KW-0472">Membrane</keyword>
<feature type="chain" id="PRO_5021468053" evidence="5">
    <location>
        <begin position="19"/>
        <end position="663"/>
    </location>
</feature>
<dbReference type="Pfam" id="PF00691">
    <property type="entry name" value="OmpA"/>
    <property type="match status" value="1"/>
</dbReference>
<accession>A0A4Z0P4D8</accession>
<comment type="caution">
    <text evidence="7">The sequence shown here is derived from an EMBL/GenBank/DDBJ whole genome shotgun (WGS) entry which is preliminary data.</text>
</comment>